<evidence type="ECO:0000256" key="3">
    <source>
        <dbReference type="ARBA" id="ARBA00022603"/>
    </source>
</evidence>
<dbReference type="CDD" id="cd02440">
    <property type="entry name" value="AdoMet_MTases"/>
    <property type="match status" value="1"/>
</dbReference>
<dbReference type="Pfam" id="PF13649">
    <property type="entry name" value="Methyltransf_25"/>
    <property type="match status" value="1"/>
</dbReference>
<sequence>MDTEAEIMFNEIAPNYEATFAHDPSLHQVIGQALDLLEPSSRVLDVGCGTGKPVSYRLAGAGHDVTGIDISQNMIDIASRQVKGTFTKVDMTKYQPGTKFHCIFAVFSLFNLSRAQTQSLVRKFFEWLVPGGRLVLATIPSDCLFQDPSVYDHSGEWVDQKPMYFMGHDFCGSAATTGAWKTLFGDVGFDIETEFSYQFSPPDVAAHKRDPDHHYFIVRRAVKV</sequence>
<dbReference type="PANTHER" id="PTHR44307">
    <property type="entry name" value="PHOSPHOETHANOLAMINE METHYLTRANSFERASE"/>
    <property type="match status" value="1"/>
</dbReference>
<evidence type="ECO:0000256" key="7">
    <source>
        <dbReference type="ARBA" id="ARBA00047622"/>
    </source>
</evidence>
<evidence type="ECO:0000256" key="6">
    <source>
        <dbReference type="ARBA" id="ARBA00047619"/>
    </source>
</evidence>
<comment type="pathway">
    <text evidence="1">Phospholipid metabolism; phosphatidylcholine biosynthesis.</text>
</comment>
<accession>A0A5N6U470</accession>
<evidence type="ECO:0000313" key="10">
    <source>
        <dbReference type="EMBL" id="KAE8153435.1"/>
    </source>
</evidence>
<name>A0A5N6U470_ASPAV</name>
<dbReference type="InterPro" id="IPR029063">
    <property type="entry name" value="SAM-dependent_MTases_sf"/>
</dbReference>
<dbReference type="GO" id="GO:0032259">
    <property type="term" value="P:methylation"/>
    <property type="evidence" value="ECO:0007669"/>
    <property type="project" value="UniProtKB-KW"/>
</dbReference>
<dbReference type="OrthoDB" id="540004at2759"/>
<evidence type="ECO:0000256" key="4">
    <source>
        <dbReference type="ARBA" id="ARBA00022679"/>
    </source>
</evidence>
<comment type="catalytic activity">
    <reaction evidence="7">
        <text>phosphoethanolamine + S-adenosyl-L-methionine = N-methylethanolamine phosphate + S-adenosyl-L-homocysteine + H(+)</text>
        <dbReference type="Rhea" id="RHEA:20365"/>
        <dbReference type="ChEBI" id="CHEBI:15378"/>
        <dbReference type="ChEBI" id="CHEBI:57781"/>
        <dbReference type="ChEBI" id="CHEBI:57856"/>
        <dbReference type="ChEBI" id="CHEBI:58190"/>
        <dbReference type="ChEBI" id="CHEBI:59789"/>
        <dbReference type="EC" id="2.1.1.103"/>
    </reaction>
    <physiologicalReaction direction="left-to-right" evidence="7">
        <dbReference type="Rhea" id="RHEA:20366"/>
    </physiologicalReaction>
</comment>
<dbReference type="SUPFAM" id="SSF53335">
    <property type="entry name" value="S-adenosyl-L-methionine-dependent methyltransferases"/>
    <property type="match status" value="1"/>
</dbReference>
<evidence type="ECO:0000256" key="8">
    <source>
        <dbReference type="ARBA" id="ARBA00047841"/>
    </source>
</evidence>
<comment type="pathway">
    <text evidence="2">Lipid metabolism.</text>
</comment>
<evidence type="ECO:0000256" key="1">
    <source>
        <dbReference type="ARBA" id="ARBA00004969"/>
    </source>
</evidence>
<dbReference type="InterPro" id="IPR041698">
    <property type="entry name" value="Methyltransf_25"/>
</dbReference>
<evidence type="ECO:0000313" key="11">
    <source>
        <dbReference type="Proteomes" id="UP000325780"/>
    </source>
</evidence>
<proteinExistence type="predicted"/>
<keyword evidence="11" id="KW-1185">Reference proteome</keyword>
<keyword evidence="3 10" id="KW-0489">Methyltransferase</keyword>
<dbReference type="PANTHER" id="PTHR44307:SF2">
    <property type="entry name" value="PHOSPHOETHANOLAMINE METHYLTRANSFERASE ISOFORM X1"/>
    <property type="match status" value="1"/>
</dbReference>
<comment type="catalytic activity">
    <reaction evidence="8">
        <text>N-methylethanolamine phosphate + S-adenosyl-L-methionine = N,N-dimethylethanolamine phosphate + S-adenosyl-L-homocysteine + H(+)</text>
        <dbReference type="Rhea" id="RHEA:25321"/>
        <dbReference type="ChEBI" id="CHEBI:15378"/>
        <dbReference type="ChEBI" id="CHEBI:57781"/>
        <dbReference type="ChEBI" id="CHEBI:57856"/>
        <dbReference type="ChEBI" id="CHEBI:58641"/>
        <dbReference type="ChEBI" id="CHEBI:59789"/>
        <dbReference type="EC" id="2.1.1.103"/>
    </reaction>
    <physiologicalReaction direction="left-to-right" evidence="8">
        <dbReference type="Rhea" id="RHEA:25322"/>
    </physiologicalReaction>
</comment>
<feature type="domain" description="Methyltransferase" evidence="9">
    <location>
        <begin position="43"/>
        <end position="132"/>
    </location>
</feature>
<dbReference type="Gene3D" id="3.40.50.150">
    <property type="entry name" value="Vaccinia Virus protein VP39"/>
    <property type="match status" value="1"/>
</dbReference>
<dbReference type="EC" id="2.1.1.103" evidence="5"/>
<evidence type="ECO:0000256" key="2">
    <source>
        <dbReference type="ARBA" id="ARBA00005189"/>
    </source>
</evidence>
<dbReference type="EMBL" id="ML742039">
    <property type="protein sequence ID" value="KAE8153435.1"/>
    <property type="molecule type" value="Genomic_DNA"/>
</dbReference>
<keyword evidence="4 10" id="KW-0808">Transferase</keyword>
<evidence type="ECO:0000259" key="9">
    <source>
        <dbReference type="Pfam" id="PF13649"/>
    </source>
</evidence>
<dbReference type="Proteomes" id="UP000325780">
    <property type="component" value="Unassembled WGS sequence"/>
</dbReference>
<comment type="catalytic activity">
    <reaction evidence="6">
        <text>N,N-dimethylethanolamine phosphate + S-adenosyl-L-methionine = phosphocholine + S-adenosyl-L-homocysteine + H(+)</text>
        <dbReference type="Rhea" id="RHEA:25325"/>
        <dbReference type="ChEBI" id="CHEBI:15378"/>
        <dbReference type="ChEBI" id="CHEBI:57856"/>
        <dbReference type="ChEBI" id="CHEBI:58641"/>
        <dbReference type="ChEBI" id="CHEBI:59789"/>
        <dbReference type="ChEBI" id="CHEBI:295975"/>
        <dbReference type="EC" id="2.1.1.103"/>
    </reaction>
    <physiologicalReaction direction="left-to-right" evidence="6">
        <dbReference type="Rhea" id="RHEA:25326"/>
    </physiologicalReaction>
</comment>
<gene>
    <name evidence="10" type="ORF">BDV25DRAFT_136892</name>
</gene>
<dbReference type="GO" id="GO:0000234">
    <property type="term" value="F:phosphoethanolamine N-methyltransferase activity"/>
    <property type="evidence" value="ECO:0007669"/>
    <property type="project" value="UniProtKB-EC"/>
</dbReference>
<organism evidence="10 11">
    <name type="scientific">Aspergillus avenaceus</name>
    <dbReference type="NCBI Taxonomy" id="36643"/>
    <lineage>
        <taxon>Eukaryota</taxon>
        <taxon>Fungi</taxon>
        <taxon>Dikarya</taxon>
        <taxon>Ascomycota</taxon>
        <taxon>Pezizomycotina</taxon>
        <taxon>Eurotiomycetes</taxon>
        <taxon>Eurotiomycetidae</taxon>
        <taxon>Eurotiales</taxon>
        <taxon>Aspergillaceae</taxon>
        <taxon>Aspergillus</taxon>
        <taxon>Aspergillus subgen. Circumdati</taxon>
    </lineage>
</organism>
<protein>
    <recommendedName>
        <fullName evidence="5">phosphoethanolamine N-methyltransferase</fullName>
        <ecNumber evidence="5">2.1.1.103</ecNumber>
    </recommendedName>
</protein>
<dbReference type="AlphaFoldDB" id="A0A5N6U470"/>
<evidence type="ECO:0000256" key="5">
    <source>
        <dbReference type="ARBA" id="ARBA00035674"/>
    </source>
</evidence>
<reference evidence="10 11" key="1">
    <citation type="submission" date="2019-04" db="EMBL/GenBank/DDBJ databases">
        <title>Friends and foes A comparative genomics study of 23 Aspergillus species from section Flavi.</title>
        <authorList>
            <consortium name="DOE Joint Genome Institute"/>
            <person name="Kjaerbolling I."/>
            <person name="Vesth T."/>
            <person name="Frisvad J.C."/>
            <person name="Nybo J.L."/>
            <person name="Theobald S."/>
            <person name="Kildgaard S."/>
            <person name="Isbrandt T."/>
            <person name="Kuo A."/>
            <person name="Sato A."/>
            <person name="Lyhne E.K."/>
            <person name="Kogle M.E."/>
            <person name="Wiebenga A."/>
            <person name="Kun R.S."/>
            <person name="Lubbers R.J."/>
            <person name="Makela M.R."/>
            <person name="Barry K."/>
            <person name="Chovatia M."/>
            <person name="Clum A."/>
            <person name="Daum C."/>
            <person name="Haridas S."/>
            <person name="He G."/>
            <person name="LaButti K."/>
            <person name="Lipzen A."/>
            <person name="Mondo S."/>
            <person name="Riley R."/>
            <person name="Salamov A."/>
            <person name="Simmons B.A."/>
            <person name="Magnuson J.K."/>
            <person name="Henrissat B."/>
            <person name="Mortensen U.H."/>
            <person name="Larsen T.O."/>
            <person name="Devries R.P."/>
            <person name="Grigoriev I.V."/>
            <person name="Machida M."/>
            <person name="Baker S.E."/>
            <person name="Andersen M.R."/>
        </authorList>
    </citation>
    <scope>NUCLEOTIDE SEQUENCE [LARGE SCALE GENOMIC DNA]</scope>
    <source>
        <strain evidence="10 11">IBT 18842</strain>
    </source>
</reference>